<evidence type="ECO:0000256" key="4">
    <source>
        <dbReference type="ARBA" id="ARBA00023136"/>
    </source>
</evidence>
<feature type="transmembrane region" description="Helical" evidence="5">
    <location>
        <begin position="189"/>
        <end position="210"/>
    </location>
</feature>
<dbReference type="Pfam" id="PF23262">
    <property type="entry name" value="NFD4_C"/>
    <property type="match status" value="1"/>
</dbReference>
<dbReference type="InterPro" id="IPR056555">
    <property type="entry name" value="NFD4_C"/>
</dbReference>
<keyword evidence="8" id="KW-1185">Reference proteome</keyword>
<proteinExistence type="predicted"/>
<dbReference type="GO" id="GO:0016020">
    <property type="term" value="C:membrane"/>
    <property type="evidence" value="ECO:0007669"/>
    <property type="project" value="UniProtKB-SubCell"/>
</dbReference>
<keyword evidence="3 5" id="KW-1133">Transmembrane helix</keyword>
<feature type="transmembrane region" description="Helical" evidence="5">
    <location>
        <begin position="222"/>
        <end position="242"/>
    </location>
</feature>
<sequence length="562" mass="61407">MENSSSGKWLATVASIWIQCSSGSSYAFGIYSPILKISQDYDQSTLDSIAVFKDIGANAGLLSGLLYTAVTLRPRSSSSSSTTSWVSRFGGPWIVLSAGAIQCFIGYFFMWLAVTGIISRPPVPLMCLFMFLAAHAQTFFNTANVVTAVQNFPDYSGTIVGIMKGFLGLSGAILIQVYQAIFVDNPSSFLLMLALLPTLVPLSLMFLVRTHRTKASNEKKHLNGFSLIALIIAAYLMVIIILENVSTLELPVRIVSFSILLVALISPLSIAFIARSRDPPYLPQEVSRLLEDPRQFKAEHVYKRLEPSTATTTYHESPTETTPLAIDKRTTLRGDDMNLLQAMQKADFWLLFLAMACGMGSGLATVNNISQIGGSLGYTSVETSTLVSLWSIWNFLGRFGAGYISDYFLHSKGWARPIFMSITLATMSIGHVVIASGLPGALYAGSILVGVCYGSQWSLMPTITSEIFGVAHMGTIFNTIAVASPIGSYILSVRVVGYIYDVEAAIDDDGTVCRGAHCFMVSFFIMAVVSILGFLIALALFFRTRRFYKQVIYGRLQHSLRQ</sequence>
<feature type="transmembrane region" description="Helical" evidence="5">
    <location>
        <begin position="348"/>
        <end position="366"/>
    </location>
</feature>
<dbReference type="SUPFAM" id="SSF103473">
    <property type="entry name" value="MFS general substrate transporter"/>
    <property type="match status" value="2"/>
</dbReference>
<dbReference type="Gene3D" id="1.20.1250.20">
    <property type="entry name" value="MFS general substrate transporter like domains"/>
    <property type="match status" value="1"/>
</dbReference>
<keyword evidence="2 5" id="KW-0812">Transmembrane</keyword>
<feature type="transmembrane region" description="Helical" evidence="5">
    <location>
        <begin position="123"/>
        <end position="143"/>
    </location>
</feature>
<evidence type="ECO:0000313" key="7">
    <source>
        <dbReference type="EMBL" id="KAI3858943.1"/>
    </source>
</evidence>
<evidence type="ECO:0000256" key="2">
    <source>
        <dbReference type="ARBA" id="ARBA00022692"/>
    </source>
</evidence>
<dbReference type="AlphaFoldDB" id="A0AAD4S3U6"/>
<dbReference type="Pfam" id="PF06813">
    <property type="entry name" value="Nodulin-like"/>
    <property type="match status" value="2"/>
</dbReference>
<organism evidence="7 8">
    <name type="scientific">Papaver atlanticum</name>
    <dbReference type="NCBI Taxonomy" id="357466"/>
    <lineage>
        <taxon>Eukaryota</taxon>
        <taxon>Viridiplantae</taxon>
        <taxon>Streptophyta</taxon>
        <taxon>Embryophyta</taxon>
        <taxon>Tracheophyta</taxon>
        <taxon>Spermatophyta</taxon>
        <taxon>Magnoliopsida</taxon>
        <taxon>Ranunculales</taxon>
        <taxon>Papaveraceae</taxon>
        <taxon>Papaveroideae</taxon>
        <taxon>Papaver</taxon>
    </lineage>
</organism>
<feature type="transmembrane region" description="Helical" evidence="5">
    <location>
        <begin position="155"/>
        <end position="177"/>
    </location>
</feature>
<accession>A0AAD4S3U6</accession>
<evidence type="ECO:0000259" key="6">
    <source>
        <dbReference type="PROSITE" id="PS50850"/>
    </source>
</evidence>
<dbReference type="PANTHER" id="PTHR21576">
    <property type="entry name" value="UNCHARACTERIZED NODULIN-LIKE PROTEIN"/>
    <property type="match status" value="1"/>
</dbReference>
<evidence type="ECO:0000256" key="1">
    <source>
        <dbReference type="ARBA" id="ARBA00004141"/>
    </source>
</evidence>
<dbReference type="EMBL" id="JAJJMB010014681">
    <property type="protein sequence ID" value="KAI3858943.1"/>
    <property type="molecule type" value="Genomic_DNA"/>
</dbReference>
<dbReference type="GO" id="GO:0022857">
    <property type="term" value="F:transmembrane transporter activity"/>
    <property type="evidence" value="ECO:0007669"/>
    <property type="project" value="InterPro"/>
</dbReference>
<keyword evidence="4 5" id="KW-0472">Membrane</keyword>
<gene>
    <name evidence="7" type="ORF">MKW98_028676</name>
</gene>
<evidence type="ECO:0000256" key="3">
    <source>
        <dbReference type="ARBA" id="ARBA00022989"/>
    </source>
</evidence>
<comment type="subcellular location">
    <subcellularLocation>
        <location evidence="1">Membrane</location>
        <topology evidence="1">Multi-pass membrane protein</topology>
    </subcellularLocation>
</comment>
<reference evidence="7" key="1">
    <citation type="submission" date="2022-04" db="EMBL/GenBank/DDBJ databases">
        <title>A functionally conserved STORR gene fusion in Papaver species that diverged 16.8 million years ago.</title>
        <authorList>
            <person name="Catania T."/>
        </authorList>
    </citation>
    <scope>NUCLEOTIDE SEQUENCE</scope>
    <source>
        <strain evidence="7">S-188037</strain>
    </source>
</reference>
<feature type="domain" description="Major facilitator superfamily (MFS) profile" evidence="6">
    <location>
        <begin position="346"/>
        <end position="562"/>
    </location>
</feature>
<dbReference type="PANTHER" id="PTHR21576:SF22">
    <property type="entry name" value="F25A4.25 PROTEIN"/>
    <property type="match status" value="1"/>
</dbReference>
<evidence type="ECO:0000313" key="8">
    <source>
        <dbReference type="Proteomes" id="UP001202328"/>
    </source>
</evidence>
<evidence type="ECO:0000256" key="5">
    <source>
        <dbReference type="SAM" id="Phobius"/>
    </source>
</evidence>
<feature type="transmembrane region" description="Helical" evidence="5">
    <location>
        <begin position="93"/>
        <end position="117"/>
    </location>
</feature>
<comment type="caution">
    <text evidence="7">The sequence shown here is derived from an EMBL/GenBank/DDBJ whole genome shotgun (WGS) entry which is preliminary data.</text>
</comment>
<feature type="transmembrane region" description="Helical" evidence="5">
    <location>
        <begin position="440"/>
        <end position="459"/>
    </location>
</feature>
<dbReference type="PROSITE" id="PS50850">
    <property type="entry name" value="MFS"/>
    <property type="match status" value="1"/>
</dbReference>
<dbReference type="InterPro" id="IPR036259">
    <property type="entry name" value="MFS_trans_sf"/>
</dbReference>
<dbReference type="InterPro" id="IPR010658">
    <property type="entry name" value="Nodulin-like"/>
</dbReference>
<feature type="transmembrane region" description="Helical" evidence="5">
    <location>
        <begin position="520"/>
        <end position="542"/>
    </location>
</feature>
<dbReference type="CDD" id="cd17354">
    <property type="entry name" value="MFS_Mch1p_like"/>
    <property type="match status" value="1"/>
</dbReference>
<dbReference type="InterPro" id="IPR020846">
    <property type="entry name" value="MFS_dom"/>
</dbReference>
<name>A0AAD4S3U6_9MAGN</name>
<feature type="transmembrane region" description="Helical" evidence="5">
    <location>
        <begin position="51"/>
        <end position="72"/>
    </location>
</feature>
<feature type="transmembrane region" description="Helical" evidence="5">
    <location>
        <begin position="254"/>
        <end position="274"/>
    </location>
</feature>
<dbReference type="Proteomes" id="UP001202328">
    <property type="component" value="Unassembled WGS sequence"/>
</dbReference>
<protein>
    <recommendedName>
        <fullName evidence="6">Major facilitator superfamily (MFS) profile domain-containing protein</fullName>
    </recommendedName>
</protein>